<evidence type="ECO:0000313" key="5">
    <source>
        <dbReference type="Proteomes" id="UP000712600"/>
    </source>
</evidence>
<feature type="region of interest" description="Disordered" evidence="2">
    <location>
        <begin position="228"/>
        <end position="258"/>
    </location>
</feature>
<reference evidence="4" key="1">
    <citation type="submission" date="2019-12" db="EMBL/GenBank/DDBJ databases">
        <title>Genome sequencing and annotation of Brassica cretica.</title>
        <authorList>
            <person name="Studholme D.J."/>
            <person name="Sarris P."/>
        </authorList>
    </citation>
    <scope>NUCLEOTIDE SEQUENCE</scope>
    <source>
        <strain evidence="4">PFS-109/04</strain>
        <tissue evidence="4">Leaf</tissue>
    </source>
</reference>
<dbReference type="GO" id="GO:0003676">
    <property type="term" value="F:nucleic acid binding"/>
    <property type="evidence" value="ECO:0007669"/>
    <property type="project" value="InterPro"/>
</dbReference>
<comment type="caution">
    <text evidence="4">The sequence shown here is derived from an EMBL/GenBank/DDBJ whole genome shotgun (WGS) entry which is preliminary data.</text>
</comment>
<dbReference type="AlphaFoldDB" id="A0A8S9NCL0"/>
<feature type="region of interest" description="Disordered" evidence="2">
    <location>
        <begin position="73"/>
        <end position="105"/>
    </location>
</feature>
<feature type="region of interest" description="Disordered" evidence="2">
    <location>
        <begin position="608"/>
        <end position="645"/>
    </location>
</feature>
<gene>
    <name evidence="4" type="ORF">F2Q69_00044263</name>
</gene>
<evidence type="ECO:0000256" key="1">
    <source>
        <dbReference type="PROSITE-ProRule" id="PRU00047"/>
    </source>
</evidence>
<feature type="domain" description="CCHC-type" evidence="3">
    <location>
        <begin position="565"/>
        <end position="580"/>
    </location>
</feature>
<organism evidence="4 5">
    <name type="scientific">Brassica cretica</name>
    <name type="common">Mustard</name>
    <dbReference type="NCBI Taxonomy" id="69181"/>
    <lineage>
        <taxon>Eukaryota</taxon>
        <taxon>Viridiplantae</taxon>
        <taxon>Streptophyta</taxon>
        <taxon>Embryophyta</taxon>
        <taxon>Tracheophyta</taxon>
        <taxon>Spermatophyta</taxon>
        <taxon>Magnoliopsida</taxon>
        <taxon>eudicotyledons</taxon>
        <taxon>Gunneridae</taxon>
        <taxon>Pentapetalae</taxon>
        <taxon>rosids</taxon>
        <taxon>malvids</taxon>
        <taxon>Brassicales</taxon>
        <taxon>Brassicaceae</taxon>
        <taxon>Brassiceae</taxon>
        <taxon>Brassica</taxon>
    </lineage>
</organism>
<feature type="domain" description="CCHC-type" evidence="3">
    <location>
        <begin position="331"/>
        <end position="346"/>
    </location>
</feature>
<dbReference type="EMBL" id="QGKX02001621">
    <property type="protein sequence ID" value="KAF3499876.1"/>
    <property type="molecule type" value="Genomic_DNA"/>
</dbReference>
<accession>A0A8S9NCL0</accession>
<dbReference type="GO" id="GO:0008270">
    <property type="term" value="F:zinc ion binding"/>
    <property type="evidence" value="ECO:0007669"/>
    <property type="project" value="UniProtKB-KW"/>
</dbReference>
<evidence type="ECO:0000256" key="2">
    <source>
        <dbReference type="SAM" id="MobiDB-lite"/>
    </source>
</evidence>
<proteinExistence type="predicted"/>
<feature type="region of interest" description="Disordered" evidence="2">
    <location>
        <begin position="511"/>
        <end position="548"/>
    </location>
</feature>
<dbReference type="InterPro" id="IPR051714">
    <property type="entry name" value="Znf_CCHC_NABP"/>
</dbReference>
<keyword evidence="1" id="KW-0479">Metal-binding</keyword>
<feature type="region of interest" description="Disordered" evidence="2">
    <location>
        <begin position="444"/>
        <end position="473"/>
    </location>
</feature>
<protein>
    <recommendedName>
        <fullName evidence="3">CCHC-type domain-containing protein</fullName>
    </recommendedName>
</protein>
<feature type="compositionally biased region" description="Basic and acidic residues" evidence="2">
    <location>
        <begin position="382"/>
        <end position="399"/>
    </location>
</feature>
<dbReference type="Gene3D" id="4.10.60.10">
    <property type="entry name" value="Zinc finger, CCHC-type"/>
    <property type="match status" value="4"/>
</dbReference>
<feature type="domain" description="CCHC-type" evidence="3">
    <location>
        <begin position="353"/>
        <end position="369"/>
    </location>
</feature>
<dbReference type="InterPro" id="IPR001878">
    <property type="entry name" value="Znf_CCHC"/>
</dbReference>
<keyword evidence="1" id="KW-0863">Zinc-finger</keyword>
<sequence length="645" mass="70948">MEAPIGAVVESTRIWDYGFLEPALTEYSVLNPLLSGQGRYNWYQSGLNPPGAVPGGMPPKNVRVARPVAAVQRATRRVTRSASQASSEAESHREAAPKNGNPVEMPNTVNATLLAELQRYREAYGVNFPMVKPQQGRGTTPYHLGRMEFFNGKADAIAADNWRHRGFLEPALTEYSVLTPLLTGPGPLQLVSERVKPTRCCPGWVGKNSGRSRMPPKNVRVARPVAAVQRATRRVTRSASQASSEAESHREATPENGNLVKMLNAVNATLLAELQRTRIRARGGAEAEPDLPEPGCQTAQDALPAAEPAPARPPCERCGRYHVGECRAGACYNCGERGHMARECPKEKRGHRRRCYRCGQEGHLSWDFPTLQGENAGGNPNSREDKPQGQERTPSRVAKEPNQSWGNFNTMVTGVETAGTEKMATRGRYEENVRVARPVAAVQRATRRVTRSASQASNEAESRREAAPKNGNPVEMLNAVNATLLAELQRNSCNVWDYHDVYELIKKAAEQESGLEEEQRQNQTSQNRGAKRPRNALSAAEPAPARSPCETCGRYHVGECRAGACYNCGERGHMARECPKEKRGHRRRCYRCDQEGHLSWDCPTLQGENAGGAQPQQKRGQAARPRAYAVEDREGAEPIASMSLI</sequence>
<keyword evidence="1" id="KW-0862">Zinc</keyword>
<dbReference type="SMART" id="SM00343">
    <property type="entry name" value="ZnF_C2HC"/>
    <property type="match status" value="4"/>
</dbReference>
<dbReference type="Pfam" id="PF00098">
    <property type="entry name" value="zf-CCHC"/>
    <property type="match status" value="4"/>
</dbReference>
<dbReference type="PROSITE" id="PS50158">
    <property type="entry name" value="ZF_CCHC"/>
    <property type="match status" value="4"/>
</dbReference>
<evidence type="ECO:0000259" key="3">
    <source>
        <dbReference type="PROSITE" id="PS50158"/>
    </source>
</evidence>
<dbReference type="SUPFAM" id="SSF57756">
    <property type="entry name" value="Retrovirus zinc finger-like domains"/>
    <property type="match status" value="2"/>
</dbReference>
<dbReference type="PANTHER" id="PTHR23002">
    <property type="entry name" value="ZINC FINGER CCHC DOMAIN CONTAINING PROTEIN"/>
    <property type="match status" value="1"/>
</dbReference>
<feature type="domain" description="CCHC-type" evidence="3">
    <location>
        <begin position="587"/>
        <end position="603"/>
    </location>
</feature>
<evidence type="ECO:0000313" key="4">
    <source>
        <dbReference type="EMBL" id="KAF3499876.1"/>
    </source>
</evidence>
<dbReference type="Proteomes" id="UP000712600">
    <property type="component" value="Unassembled WGS sequence"/>
</dbReference>
<feature type="region of interest" description="Disordered" evidence="2">
    <location>
        <begin position="367"/>
        <end position="409"/>
    </location>
</feature>
<name>A0A8S9NCL0_BRACR</name>
<dbReference type="InterPro" id="IPR036875">
    <property type="entry name" value="Znf_CCHC_sf"/>
</dbReference>